<keyword evidence="5" id="KW-1185">Reference proteome</keyword>
<dbReference type="Proteomes" id="UP000653305">
    <property type="component" value="Unassembled WGS sequence"/>
</dbReference>
<comment type="caution">
    <text evidence="4">The sequence shown here is derived from an EMBL/GenBank/DDBJ whole genome shotgun (WGS) entry which is preliminary data.</text>
</comment>
<dbReference type="SMART" id="SM00330">
    <property type="entry name" value="PIPKc"/>
    <property type="match status" value="1"/>
</dbReference>
<keyword evidence="2 4" id="KW-0418">Kinase</keyword>
<protein>
    <recommendedName>
        <fullName evidence="1">1-phosphatidylinositol-4-phosphate 5-kinase</fullName>
        <ecNumber evidence="1">2.7.1.68</ecNumber>
    </recommendedName>
</protein>
<dbReference type="Gene3D" id="3.30.800.10">
    <property type="entry name" value="Phosphatidylinositol Phosphate Kinase II Beta"/>
    <property type="match status" value="1"/>
</dbReference>
<dbReference type="PROSITE" id="PS51455">
    <property type="entry name" value="PIPK"/>
    <property type="match status" value="1"/>
</dbReference>
<dbReference type="Pfam" id="PF01504">
    <property type="entry name" value="PIP5K"/>
    <property type="match status" value="1"/>
</dbReference>
<dbReference type="PANTHER" id="PTHR23086:SF8">
    <property type="entry name" value="PHOSPHATIDYLINOSITOL 5-PHOSPHATE 4-KINASE, ISOFORM A"/>
    <property type="match status" value="1"/>
</dbReference>
<reference evidence="4" key="1">
    <citation type="submission" date="2020-07" db="EMBL/GenBank/DDBJ databases">
        <title>Ethylene signaling mediates host invasion by parasitic plants.</title>
        <authorList>
            <person name="Yoshida S."/>
        </authorList>
    </citation>
    <scope>NUCLEOTIDE SEQUENCE</scope>
    <source>
        <strain evidence="4">Okayama</strain>
    </source>
</reference>
<organism evidence="4 5">
    <name type="scientific">Phtheirospermum japonicum</name>
    <dbReference type="NCBI Taxonomy" id="374723"/>
    <lineage>
        <taxon>Eukaryota</taxon>
        <taxon>Viridiplantae</taxon>
        <taxon>Streptophyta</taxon>
        <taxon>Embryophyta</taxon>
        <taxon>Tracheophyta</taxon>
        <taxon>Spermatophyta</taxon>
        <taxon>Magnoliopsida</taxon>
        <taxon>eudicotyledons</taxon>
        <taxon>Gunneridae</taxon>
        <taxon>Pentapetalae</taxon>
        <taxon>asterids</taxon>
        <taxon>lamiids</taxon>
        <taxon>Lamiales</taxon>
        <taxon>Orobanchaceae</taxon>
        <taxon>Orobanchaceae incertae sedis</taxon>
        <taxon>Phtheirospermum</taxon>
    </lineage>
</organism>
<feature type="domain" description="PIPK" evidence="3">
    <location>
        <begin position="96"/>
        <end position="223"/>
    </location>
</feature>
<gene>
    <name evidence="4" type="ORF">PHJA_001307500</name>
</gene>
<evidence type="ECO:0000313" key="4">
    <source>
        <dbReference type="EMBL" id="GFP91635.1"/>
    </source>
</evidence>
<dbReference type="InterPro" id="IPR027484">
    <property type="entry name" value="PInositol-4-P-5-kinase_N"/>
</dbReference>
<dbReference type="EC" id="2.7.1.68" evidence="1"/>
<dbReference type="GO" id="GO:0005524">
    <property type="term" value="F:ATP binding"/>
    <property type="evidence" value="ECO:0007669"/>
    <property type="project" value="UniProtKB-UniRule"/>
</dbReference>
<dbReference type="InterPro" id="IPR023610">
    <property type="entry name" value="PInositol-4/5-P-5/4-kinase"/>
</dbReference>
<sequence>MIYRNWSLLTGPTTILAEIIGTFVVSNLLFVENRLYIEEVLLENVELILEAFDYLRLPFDFRQGRVGKLSIKIPWKKLGWDLVIIILEDLYICVSQRDDKEWCTDATERKEYASKKAQLAAAELAKLSRRSFVASEMEVNFPEGSQLTPPHQSDDFKWKDYCPMVFRNLREMFEIDAADYMMSICGNDTLRELSSPWKSGSVFFLSQDDHFMIKTLRKSKVKV</sequence>
<evidence type="ECO:0000259" key="3">
    <source>
        <dbReference type="PROSITE" id="PS51455"/>
    </source>
</evidence>
<dbReference type="EMBL" id="BMAC01000250">
    <property type="protein sequence ID" value="GFP91635.1"/>
    <property type="molecule type" value="Genomic_DNA"/>
</dbReference>
<evidence type="ECO:0000313" key="5">
    <source>
        <dbReference type="Proteomes" id="UP000653305"/>
    </source>
</evidence>
<keyword evidence="2" id="KW-0808">Transferase</keyword>
<dbReference type="InterPro" id="IPR002498">
    <property type="entry name" value="PInositol-4-P-4/5-kinase_core"/>
</dbReference>
<dbReference type="OrthoDB" id="20783at2759"/>
<dbReference type="PANTHER" id="PTHR23086">
    <property type="entry name" value="PHOSPHATIDYLINOSITOL-4-PHOSPHATE 5-KINASE"/>
    <property type="match status" value="1"/>
</dbReference>
<dbReference type="GO" id="GO:0005886">
    <property type="term" value="C:plasma membrane"/>
    <property type="evidence" value="ECO:0007669"/>
    <property type="project" value="TreeGrafter"/>
</dbReference>
<name>A0A830C8S3_9LAMI</name>
<dbReference type="AlphaFoldDB" id="A0A830C8S3"/>
<dbReference type="GO" id="GO:0046854">
    <property type="term" value="P:phosphatidylinositol phosphate biosynthetic process"/>
    <property type="evidence" value="ECO:0007669"/>
    <property type="project" value="TreeGrafter"/>
</dbReference>
<keyword evidence="2" id="KW-0547">Nucleotide-binding</keyword>
<keyword evidence="2" id="KW-0067">ATP-binding</keyword>
<accession>A0A830C8S3</accession>
<proteinExistence type="predicted"/>
<evidence type="ECO:0000256" key="2">
    <source>
        <dbReference type="PROSITE-ProRule" id="PRU00781"/>
    </source>
</evidence>
<dbReference type="GO" id="GO:0016308">
    <property type="term" value="F:1-phosphatidylinositol-4-phosphate 5-kinase activity"/>
    <property type="evidence" value="ECO:0007669"/>
    <property type="project" value="UniProtKB-EC"/>
</dbReference>
<evidence type="ECO:0000256" key="1">
    <source>
        <dbReference type="ARBA" id="ARBA00012172"/>
    </source>
</evidence>
<dbReference type="SUPFAM" id="SSF56104">
    <property type="entry name" value="SAICAR synthase-like"/>
    <property type="match status" value="1"/>
</dbReference>